<feature type="compositionally biased region" description="Polar residues" evidence="1">
    <location>
        <begin position="214"/>
        <end position="231"/>
    </location>
</feature>
<feature type="region of interest" description="Disordered" evidence="1">
    <location>
        <begin position="141"/>
        <end position="253"/>
    </location>
</feature>
<evidence type="ECO:0000313" key="2">
    <source>
        <dbReference type="EMBL" id="KAF9886209.1"/>
    </source>
</evidence>
<dbReference type="Proteomes" id="UP001194746">
    <property type="component" value="Unassembled WGS sequence"/>
</dbReference>
<name>A0AAD4CGS5_ASPNN</name>
<evidence type="ECO:0008006" key="4">
    <source>
        <dbReference type="Google" id="ProtNLM"/>
    </source>
</evidence>
<evidence type="ECO:0000313" key="3">
    <source>
        <dbReference type="Proteomes" id="UP001194746"/>
    </source>
</evidence>
<protein>
    <recommendedName>
        <fullName evidence="4">Prenylated rab acceptor 1</fullName>
    </recommendedName>
</protein>
<feature type="region of interest" description="Disordered" evidence="1">
    <location>
        <begin position="1"/>
        <end position="29"/>
    </location>
</feature>
<organism evidence="2 3">
    <name type="scientific">Aspergillus nanangensis</name>
    <dbReference type="NCBI Taxonomy" id="2582783"/>
    <lineage>
        <taxon>Eukaryota</taxon>
        <taxon>Fungi</taxon>
        <taxon>Dikarya</taxon>
        <taxon>Ascomycota</taxon>
        <taxon>Pezizomycotina</taxon>
        <taxon>Eurotiomycetes</taxon>
        <taxon>Eurotiomycetidae</taxon>
        <taxon>Eurotiales</taxon>
        <taxon>Aspergillaceae</taxon>
        <taxon>Aspergillus</taxon>
        <taxon>Aspergillus subgen. Circumdati</taxon>
    </lineage>
</organism>
<proteinExistence type="predicted"/>
<reference evidence="2" key="2">
    <citation type="submission" date="2020-02" db="EMBL/GenBank/DDBJ databases">
        <authorList>
            <person name="Gilchrist C.L.M."/>
            <person name="Chooi Y.-H."/>
        </authorList>
    </citation>
    <scope>NUCLEOTIDE SEQUENCE</scope>
    <source>
        <strain evidence="2">MST-FP2251</strain>
    </source>
</reference>
<gene>
    <name evidence="2" type="ORF">FE257_011932</name>
</gene>
<feature type="region of interest" description="Disordered" evidence="1">
    <location>
        <begin position="278"/>
        <end position="357"/>
    </location>
</feature>
<dbReference type="EMBL" id="VCAU01000081">
    <property type="protein sequence ID" value="KAF9886209.1"/>
    <property type="molecule type" value="Genomic_DNA"/>
</dbReference>
<dbReference type="AlphaFoldDB" id="A0AAD4CGS5"/>
<accession>A0AAD4CGS5</accession>
<comment type="caution">
    <text evidence="2">The sequence shown here is derived from an EMBL/GenBank/DDBJ whole genome shotgun (WGS) entry which is preliminary data.</text>
</comment>
<feature type="compositionally biased region" description="Basic residues" evidence="1">
    <location>
        <begin position="348"/>
        <end position="357"/>
    </location>
</feature>
<feature type="compositionally biased region" description="Polar residues" evidence="1">
    <location>
        <begin position="147"/>
        <end position="160"/>
    </location>
</feature>
<evidence type="ECO:0000256" key="1">
    <source>
        <dbReference type="SAM" id="MobiDB-lite"/>
    </source>
</evidence>
<feature type="compositionally biased region" description="Polar residues" evidence="1">
    <location>
        <begin position="166"/>
        <end position="186"/>
    </location>
</feature>
<feature type="compositionally biased region" description="Basic and acidic residues" evidence="1">
    <location>
        <begin position="302"/>
        <end position="312"/>
    </location>
</feature>
<keyword evidence="3" id="KW-1185">Reference proteome</keyword>
<sequence length="357" mass="40015">MPRWGRPPGARLGRQTRRRGAPWVNGDDGRIEEIDTEDELMLQDGHMIYARQLAGMDLDGRSAWRRQMLDYDEDFDDSESVDGVDYDLYGDADSTVAYAVQLAMKDKEDWLVENALERIRRAQMLGQKNVRLSQRELEALERKRVHTTGTTPQKTNSYRTSLYRDTVQTGSPRNGTNAARKQSSPYTKGEGGGDGYVPWAKASGVQTPPRPPSLRTQLPASSPVSPLQTPYSERFPPSPLARSPVSLKSPTLTRPLPDDPHWMPPLYQVPHSPYGAVDPRRSPGRVPMVPYMNGHPSPYSERQTRPFIDPRRTPAASDDEGELGGSSDEVQIVDVVERKIPATPTRKGGTRRRSKRS</sequence>
<reference evidence="2" key="1">
    <citation type="journal article" date="2019" name="Beilstein J. Org. Chem.">
        <title>Nanangenines: drimane sesquiterpenoids as the dominant metabolite cohort of a novel Australian fungus, Aspergillus nanangensis.</title>
        <authorList>
            <person name="Lacey H.J."/>
            <person name="Gilchrist C.L.M."/>
            <person name="Crombie A."/>
            <person name="Kalaitzis J.A."/>
            <person name="Vuong D."/>
            <person name="Rutledge P.J."/>
            <person name="Turner P."/>
            <person name="Pitt J.I."/>
            <person name="Lacey E."/>
            <person name="Chooi Y.H."/>
            <person name="Piggott A.M."/>
        </authorList>
    </citation>
    <scope>NUCLEOTIDE SEQUENCE</scope>
    <source>
        <strain evidence="2">MST-FP2251</strain>
    </source>
</reference>